<dbReference type="InterPro" id="IPR044946">
    <property type="entry name" value="Restrct_endonuc_typeI_TRD_sf"/>
</dbReference>
<name>A0ABZ0S6E9_9GAMM</name>
<protein>
    <submittedName>
        <fullName evidence="3">Uncharacterized protein</fullName>
    </submittedName>
</protein>
<keyword evidence="2" id="KW-0238">DNA-binding</keyword>
<evidence type="ECO:0000313" key="3">
    <source>
        <dbReference type="EMBL" id="WPL16080.1"/>
    </source>
</evidence>
<evidence type="ECO:0000256" key="2">
    <source>
        <dbReference type="ARBA" id="ARBA00023125"/>
    </source>
</evidence>
<gene>
    <name evidence="3" type="ORF">Thiowin_01017</name>
</gene>
<sequence>MDFGPTRTKAEGGAPYLAPELWDLFPDALDDEDKPVGWENSEIGKEVDAVGGGTPSTKIEEYWAGGAYNWATPKDMSRLQGPVLFNTE</sequence>
<organism evidence="3 4">
    <name type="scientific">Thiorhodovibrio winogradskyi</name>
    <dbReference type="NCBI Taxonomy" id="77007"/>
    <lineage>
        <taxon>Bacteria</taxon>
        <taxon>Pseudomonadati</taxon>
        <taxon>Pseudomonadota</taxon>
        <taxon>Gammaproteobacteria</taxon>
        <taxon>Chromatiales</taxon>
        <taxon>Chromatiaceae</taxon>
        <taxon>Thiorhodovibrio</taxon>
    </lineage>
</organism>
<dbReference type="EMBL" id="CP121472">
    <property type="protein sequence ID" value="WPL16080.1"/>
    <property type="molecule type" value="Genomic_DNA"/>
</dbReference>
<accession>A0ABZ0S6E9</accession>
<dbReference type="Proteomes" id="UP001432180">
    <property type="component" value="Chromosome"/>
</dbReference>
<dbReference type="RefSeq" id="WP_328986629.1">
    <property type="nucleotide sequence ID" value="NZ_CP121472.1"/>
</dbReference>
<keyword evidence="1" id="KW-0680">Restriction system</keyword>
<proteinExistence type="predicted"/>
<evidence type="ECO:0000313" key="4">
    <source>
        <dbReference type="Proteomes" id="UP001432180"/>
    </source>
</evidence>
<keyword evidence="4" id="KW-1185">Reference proteome</keyword>
<dbReference type="Gene3D" id="3.90.220.20">
    <property type="entry name" value="DNA methylase specificity domains"/>
    <property type="match status" value="1"/>
</dbReference>
<reference evidence="3 4" key="1">
    <citation type="journal article" date="2023" name="Microorganisms">
        <title>Thiorhodovibrio frisius and Trv. litoralis spp. nov., Two Novel Members from a Clade of Fastidious Purple Sulfur Bacteria That Exhibit Unique Red-Shifted Light-Harvesting Capabilities.</title>
        <authorList>
            <person name="Methner A."/>
            <person name="Kuzyk S.B."/>
            <person name="Petersen J."/>
            <person name="Bauer S."/>
            <person name="Brinkmann H."/>
            <person name="Sichau K."/>
            <person name="Wanner G."/>
            <person name="Wolf J."/>
            <person name="Neumann-Schaal M."/>
            <person name="Henke P."/>
            <person name="Tank M."/>
            <person name="Sproer C."/>
            <person name="Bunk B."/>
            <person name="Overmann J."/>
        </authorList>
    </citation>
    <scope>NUCLEOTIDE SEQUENCE [LARGE SCALE GENOMIC DNA]</scope>
    <source>
        <strain evidence="3 4">DSM 6702</strain>
    </source>
</reference>
<evidence type="ECO:0000256" key="1">
    <source>
        <dbReference type="ARBA" id="ARBA00022747"/>
    </source>
</evidence>